<gene>
    <name evidence="2" type="ORF">GGQ88_000424</name>
</gene>
<dbReference type="GO" id="GO:0005886">
    <property type="term" value="C:plasma membrane"/>
    <property type="evidence" value="ECO:0007669"/>
    <property type="project" value="UniProtKB-SubCell"/>
</dbReference>
<dbReference type="EMBL" id="JACICY010000001">
    <property type="protein sequence ID" value="MBB3859184.1"/>
    <property type="molecule type" value="Genomic_DNA"/>
</dbReference>
<keyword evidence="1" id="KW-0472">Membrane</keyword>
<evidence type="ECO:0000313" key="3">
    <source>
        <dbReference type="Proteomes" id="UP000562395"/>
    </source>
</evidence>
<comment type="subcellular location">
    <subcellularLocation>
        <location evidence="1">Cell membrane</location>
        <topology evidence="1">Multi-pass membrane protein</topology>
    </subcellularLocation>
</comment>
<keyword evidence="1" id="KW-1133">Transmembrane helix</keyword>
<proteinExistence type="inferred from homology"/>
<feature type="transmembrane region" description="Helical" evidence="1">
    <location>
        <begin position="160"/>
        <end position="181"/>
    </location>
</feature>
<sequence length="187" mass="20019">MRRLPILPTIIVAIAVAIMIGLGFWQIARLHQKEAMLARYTAAQGSSAQMRFPFTPAETEAALYHRSSLDCVSASDPTSRSGRTAKGDAGIAQIVTCHQADGTTAELVLGVAQTPATVEWSGGKVTGWIAPGPRLVADPPQAGLAANARPDPNDIANNHLAYAAQWWFFALVAMVIYVLAVRKRERG</sequence>
<dbReference type="RefSeq" id="WP_183611365.1">
    <property type="nucleotide sequence ID" value="NZ_JACICY010000001.1"/>
</dbReference>
<keyword evidence="3" id="KW-1185">Reference proteome</keyword>
<name>A0A7W5ZVG2_9SPHN</name>
<accession>A0A7W5ZVG2</accession>
<keyword evidence="1" id="KW-0812">Transmembrane</keyword>
<evidence type="ECO:0000256" key="1">
    <source>
        <dbReference type="RuleBase" id="RU363076"/>
    </source>
</evidence>
<dbReference type="AlphaFoldDB" id="A0A7W5ZVG2"/>
<evidence type="ECO:0000313" key="2">
    <source>
        <dbReference type="EMBL" id="MBB3859184.1"/>
    </source>
</evidence>
<feature type="transmembrane region" description="Helical" evidence="1">
    <location>
        <begin position="7"/>
        <end position="28"/>
    </location>
</feature>
<reference evidence="2 3" key="1">
    <citation type="submission" date="2020-08" db="EMBL/GenBank/DDBJ databases">
        <title>Genomic Encyclopedia of Type Strains, Phase IV (KMG-IV): sequencing the most valuable type-strain genomes for metagenomic binning, comparative biology and taxonomic classification.</title>
        <authorList>
            <person name="Goeker M."/>
        </authorList>
    </citation>
    <scope>NUCLEOTIDE SEQUENCE [LARGE SCALE GENOMIC DNA]</scope>
    <source>
        <strain evidence="2 3">DSM 14552</strain>
    </source>
</reference>
<keyword evidence="1" id="KW-1003">Cell membrane</keyword>
<comment type="similarity">
    <text evidence="1">Belongs to the SURF1 family.</text>
</comment>
<dbReference type="Proteomes" id="UP000562395">
    <property type="component" value="Unassembled WGS sequence"/>
</dbReference>
<dbReference type="Pfam" id="PF02104">
    <property type="entry name" value="SURF1"/>
    <property type="match status" value="1"/>
</dbReference>
<dbReference type="InterPro" id="IPR002994">
    <property type="entry name" value="Surf1/Shy1"/>
</dbReference>
<protein>
    <recommendedName>
        <fullName evidence="1">SURF1-like protein</fullName>
    </recommendedName>
</protein>
<comment type="caution">
    <text evidence="2">The sequence shown here is derived from an EMBL/GenBank/DDBJ whole genome shotgun (WGS) entry which is preliminary data.</text>
</comment>
<organism evidence="2 3">
    <name type="scientific">Novosphingobium hassiacum</name>
    <dbReference type="NCBI Taxonomy" id="173676"/>
    <lineage>
        <taxon>Bacteria</taxon>
        <taxon>Pseudomonadati</taxon>
        <taxon>Pseudomonadota</taxon>
        <taxon>Alphaproteobacteria</taxon>
        <taxon>Sphingomonadales</taxon>
        <taxon>Sphingomonadaceae</taxon>
        <taxon>Novosphingobium</taxon>
    </lineage>
</organism>